<gene>
    <name evidence="2" type="ORF">HSR122_1432</name>
</gene>
<proteinExistence type="predicted"/>
<name>A0A897N961_9EURY</name>
<dbReference type="GO" id="GO:0032259">
    <property type="term" value="P:methylation"/>
    <property type="evidence" value="ECO:0007669"/>
    <property type="project" value="UniProtKB-KW"/>
</dbReference>
<dbReference type="EMBL" id="CP064788">
    <property type="protein sequence ID" value="QSG08828.1"/>
    <property type="molecule type" value="Genomic_DNA"/>
</dbReference>
<keyword evidence="2" id="KW-0808">Transferase</keyword>
<accession>A0A897N961</accession>
<protein>
    <submittedName>
        <fullName evidence="2">Type II restriction enzyme, methylase subunit</fullName>
    </submittedName>
</protein>
<feature type="coiled-coil region" evidence="1">
    <location>
        <begin position="256"/>
        <end position="283"/>
    </location>
</feature>
<sequence length="418" mass="47488">MSDRPDNFPGMVKDLLLHLTLRTANEADDGIVPISDVEGEANLLTHLEAEFERIWGEYADARLAEVDQVLGNQTADEEAYPNLRQWLEDDLFEYHVSKFDRTPILWRFTTERLVSDPEGEGFACLVDYHQLDANVFDRLQNRYLEPRKALLRERRSAANRRRSDDSLSASEQSEAAAEYARCESGLEQIAVFEDRLAELAQPDPREWPAENQERAAEAAELVANFRAQTAERLETLDQLAALEDVDMEDLFSPSFYETVEENREEWIDALEDLESAFEAYANDGSEPVEAHLYDLFEYYEDLVGSSHYASNGILFMTYYFDNFEEPDQTSLGENGVSRRQQLISELASGVDDYQDLADDIKEVSEAMASDIPSDWADRALSEITTAGYQPNHKHGVEINVTPLADAEIVPETVDDQVL</sequence>
<keyword evidence="2" id="KW-0489">Methyltransferase</keyword>
<dbReference type="KEGG" id="hds:HSR122_1432"/>
<dbReference type="Proteomes" id="UP000662973">
    <property type="component" value="Chromosome"/>
</dbReference>
<reference evidence="2 3" key="1">
    <citation type="submission" date="2020-11" db="EMBL/GenBank/DDBJ databases">
        <title>Carbohydrate-dependent, anaerobic sulfur respiration: A novel catabolism in halophilic archaea.</title>
        <authorList>
            <person name="Sorokin D.Y."/>
            <person name="Messina E."/>
            <person name="Smedile F."/>
            <person name="La Cono V."/>
            <person name="Hallsworth J.E."/>
            <person name="Yakimov M.M."/>
        </authorList>
    </citation>
    <scope>NUCLEOTIDE SEQUENCE [LARGE SCALE GENOMIC DNA]</scope>
    <source>
        <strain evidence="2 3">HSR12-2</strain>
    </source>
</reference>
<evidence type="ECO:0000313" key="2">
    <source>
        <dbReference type="EMBL" id="QSG08828.1"/>
    </source>
</evidence>
<dbReference type="AlphaFoldDB" id="A0A897N961"/>
<dbReference type="GO" id="GO:0008168">
    <property type="term" value="F:methyltransferase activity"/>
    <property type="evidence" value="ECO:0007669"/>
    <property type="project" value="UniProtKB-KW"/>
</dbReference>
<keyword evidence="3" id="KW-1185">Reference proteome</keyword>
<evidence type="ECO:0000256" key="1">
    <source>
        <dbReference type="SAM" id="Coils"/>
    </source>
</evidence>
<evidence type="ECO:0000313" key="3">
    <source>
        <dbReference type="Proteomes" id="UP000662973"/>
    </source>
</evidence>
<keyword evidence="1" id="KW-0175">Coiled coil</keyword>
<organism evidence="2 3">
    <name type="scientific">Halapricum desulfuricans</name>
    <dbReference type="NCBI Taxonomy" id="2841257"/>
    <lineage>
        <taxon>Archaea</taxon>
        <taxon>Methanobacteriati</taxon>
        <taxon>Methanobacteriota</taxon>
        <taxon>Stenosarchaea group</taxon>
        <taxon>Halobacteria</taxon>
        <taxon>Halobacteriales</taxon>
        <taxon>Haloarculaceae</taxon>
        <taxon>Halapricum</taxon>
    </lineage>
</organism>